<protein>
    <submittedName>
        <fullName evidence="3">Uncharacterized protein</fullName>
    </submittedName>
</protein>
<feature type="region of interest" description="Disordered" evidence="2">
    <location>
        <begin position="217"/>
        <end position="239"/>
    </location>
</feature>
<dbReference type="EnsemblMetazoa" id="SCAU004847-RA">
    <property type="protein sequence ID" value="SCAU004847-PA"/>
    <property type="gene ID" value="SCAU004847"/>
</dbReference>
<feature type="compositionally biased region" description="Polar residues" evidence="2">
    <location>
        <begin position="1"/>
        <end position="17"/>
    </location>
</feature>
<feature type="compositionally biased region" description="Low complexity" evidence="2">
    <location>
        <begin position="120"/>
        <end position="131"/>
    </location>
</feature>
<dbReference type="AlphaFoldDB" id="A0A1I8P4U0"/>
<sequence length="438" mass="47462">MAETNYYNLLSEPSQNDAPDRKTMGASGAGGARKENETCTSDGSVRIDEVQRRKRKKNKKSGSDSGSDSRYEDFRIDLLTSQYMETIEKLQNENRQLAFELAELRSQIQSKVPEAQTIRNSSSGVTSGNGNPACRGNNDDNNMDVVVEVPLGKNFELSAKVAEDFGTAKRYTKDTTVQKREIWVKATPNTATPIDTSKGAIKKTTAPVHISELKQANGKSATSLTRNGESTETHTTSRITRGNERVLRESQFGFRASTSTTHALMALTNRVVYGFIDRSVTIAASLDFEKAFDTVWQRSYWKLSANKSESSGQDDVTTLSMDVASVTTSPVAPPGSKMPLPGEVEKVEATPAPLALTNCRGNPEKDDSAQVGSISAAALALYVAKTKKPKKGKRKVSVSIVRGETKSTVQPATTAAAAVNSATAATQVCEVWFGSYFR</sequence>
<feature type="coiled-coil region" evidence="1">
    <location>
        <begin position="76"/>
        <end position="107"/>
    </location>
</feature>
<keyword evidence="4" id="KW-1185">Reference proteome</keyword>
<keyword evidence="1" id="KW-0175">Coiled coil</keyword>
<evidence type="ECO:0000313" key="3">
    <source>
        <dbReference type="EnsemblMetazoa" id="SCAU004847-PA"/>
    </source>
</evidence>
<dbReference type="VEuPathDB" id="VectorBase:SCAU004847"/>
<reference evidence="3" key="1">
    <citation type="submission" date="2020-05" db="UniProtKB">
        <authorList>
            <consortium name="EnsemblMetazoa"/>
        </authorList>
    </citation>
    <scope>IDENTIFICATION</scope>
    <source>
        <strain evidence="3">USDA</strain>
    </source>
</reference>
<gene>
    <name evidence="3" type="primary">106083874</name>
</gene>
<feature type="region of interest" description="Disordered" evidence="2">
    <location>
        <begin position="1"/>
        <end position="70"/>
    </location>
</feature>
<feature type="region of interest" description="Disordered" evidence="2">
    <location>
        <begin position="112"/>
        <end position="140"/>
    </location>
</feature>
<accession>A0A1I8P4U0</accession>
<evidence type="ECO:0000313" key="4">
    <source>
        <dbReference type="Proteomes" id="UP000095300"/>
    </source>
</evidence>
<dbReference type="Proteomes" id="UP000095300">
    <property type="component" value="Unassembled WGS sequence"/>
</dbReference>
<evidence type="ECO:0000256" key="2">
    <source>
        <dbReference type="SAM" id="MobiDB-lite"/>
    </source>
</evidence>
<name>A0A1I8P4U0_STOCA</name>
<proteinExistence type="predicted"/>
<evidence type="ECO:0000256" key="1">
    <source>
        <dbReference type="SAM" id="Coils"/>
    </source>
</evidence>
<organism evidence="3 4">
    <name type="scientific">Stomoxys calcitrans</name>
    <name type="common">Stable fly</name>
    <name type="synonym">Conops calcitrans</name>
    <dbReference type="NCBI Taxonomy" id="35570"/>
    <lineage>
        <taxon>Eukaryota</taxon>
        <taxon>Metazoa</taxon>
        <taxon>Ecdysozoa</taxon>
        <taxon>Arthropoda</taxon>
        <taxon>Hexapoda</taxon>
        <taxon>Insecta</taxon>
        <taxon>Pterygota</taxon>
        <taxon>Neoptera</taxon>
        <taxon>Endopterygota</taxon>
        <taxon>Diptera</taxon>
        <taxon>Brachycera</taxon>
        <taxon>Muscomorpha</taxon>
        <taxon>Muscoidea</taxon>
        <taxon>Muscidae</taxon>
        <taxon>Stomoxys</taxon>
    </lineage>
</organism>